<evidence type="ECO:0000313" key="6">
    <source>
        <dbReference type="EMBL" id="SLN31282.1"/>
    </source>
</evidence>
<dbReference type="RefSeq" id="WP_085794942.1">
    <property type="nucleotide sequence ID" value="NZ_FWFO01000001.1"/>
</dbReference>
<evidence type="ECO:0000256" key="3">
    <source>
        <dbReference type="ARBA" id="ARBA00023125"/>
    </source>
</evidence>
<protein>
    <submittedName>
        <fullName evidence="6">Glycine cleavage system transcriptional activator</fullName>
    </submittedName>
</protein>
<dbReference type="EMBL" id="FWFO01000001">
    <property type="protein sequence ID" value="SLN31282.1"/>
    <property type="molecule type" value="Genomic_DNA"/>
</dbReference>
<evidence type="ECO:0000256" key="2">
    <source>
        <dbReference type="ARBA" id="ARBA00023015"/>
    </source>
</evidence>
<dbReference type="Gene3D" id="3.40.190.10">
    <property type="entry name" value="Periplasmic binding protein-like II"/>
    <property type="match status" value="2"/>
</dbReference>
<reference evidence="6 7" key="1">
    <citation type="submission" date="2017-03" db="EMBL/GenBank/DDBJ databases">
        <authorList>
            <person name="Afonso C.L."/>
            <person name="Miller P.J."/>
            <person name="Scott M.A."/>
            <person name="Spackman E."/>
            <person name="Goraichik I."/>
            <person name="Dimitrov K.M."/>
            <person name="Suarez D.L."/>
            <person name="Swayne D.E."/>
        </authorList>
    </citation>
    <scope>NUCLEOTIDE SEQUENCE [LARGE SCALE GENOMIC DNA]</scope>
    <source>
        <strain evidence="6 7">CECT 7639</strain>
    </source>
</reference>
<dbReference type="GO" id="GO:0043565">
    <property type="term" value="F:sequence-specific DNA binding"/>
    <property type="evidence" value="ECO:0007669"/>
    <property type="project" value="TreeGrafter"/>
</dbReference>
<evidence type="ECO:0000259" key="5">
    <source>
        <dbReference type="PROSITE" id="PS50931"/>
    </source>
</evidence>
<keyword evidence="3" id="KW-0238">DNA-binding</keyword>
<proteinExistence type="inferred from homology"/>
<dbReference type="PANTHER" id="PTHR30537:SF79">
    <property type="entry name" value="TRANSCRIPTIONAL REGULATOR-RELATED"/>
    <property type="match status" value="1"/>
</dbReference>
<accession>A0A1Y5S469</accession>
<dbReference type="InterPro" id="IPR005119">
    <property type="entry name" value="LysR_subst-bd"/>
</dbReference>
<dbReference type="FunFam" id="1.10.10.10:FF:000038">
    <property type="entry name" value="Glycine cleavage system transcriptional activator"/>
    <property type="match status" value="1"/>
</dbReference>
<dbReference type="Pfam" id="PF03466">
    <property type="entry name" value="LysR_substrate"/>
    <property type="match status" value="1"/>
</dbReference>
<dbReference type="GO" id="GO:0006351">
    <property type="term" value="P:DNA-templated transcription"/>
    <property type="evidence" value="ECO:0007669"/>
    <property type="project" value="TreeGrafter"/>
</dbReference>
<dbReference type="InterPro" id="IPR036388">
    <property type="entry name" value="WH-like_DNA-bd_sf"/>
</dbReference>
<dbReference type="Pfam" id="PF00126">
    <property type="entry name" value="HTH_1"/>
    <property type="match status" value="1"/>
</dbReference>
<keyword evidence="2" id="KW-0805">Transcription regulation</keyword>
<dbReference type="Proteomes" id="UP000193077">
    <property type="component" value="Unassembled WGS sequence"/>
</dbReference>
<gene>
    <name evidence="6" type="primary">gcvA_6</name>
    <name evidence="6" type="ORF">TRL7639_01312</name>
</gene>
<comment type="similarity">
    <text evidence="1">Belongs to the LysR transcriptional regulatory family.</text>
</comment>
<evidence type="ECO:0000256" key="4">
    <source>
        <dbReference type="ARBA" id="ARBA00023163"/>
    </source>
</evidence>
<dbReference type="InterPro" id="IPR058163">
    <property type="entry name" value="LysR-type_TF_proteobact-type"/>
</dbReference>
<dbReference type="PANTHER" id="PTHR30537">
    <property type="entry name" value="HTH-TYPE TRANSCRIPTIONAL REGULATOR"/>
    <property type="match status" value="1"/>
</dbReference>
<dbReference type="PROSITE" id="PS50931">
    <property type="entry name" value="HTH_LYSR"/>
    <property type="match status" value="1"/>
</dbReference>
<organism evidence="6 7">
    <name type="scientific">Falsiruegeria litorea R37</name>
    <dbReference type="NCBI Taxonomy" id="1200284"/>
    <lineage>
        <taxon>Bacteria</taxon>
        <taxon>Pseudomonadati</taxon>
        <taxon>Pseudomonadota</taxon>
        <taxon>Alphaproteobacteria</taxon>
        <taxon>Rhodobacterales</taxon>
        <taxon>Roseobacteraceae</taxon>
        <taxon>Falsiruegeria</taxon>
    </lineage>
</organism>
<dbReference type="AlphaFoldDB" id="A0A1Y5S469"/>
<keyword evidence="7" id="KW-1185">Reference proteome</keyword>
<dbReference type="OrthoDB" id="9813056at2"/>
<dbReference type="SUPFAM" id="SSF46785">
    <property type="entry name" value="Winged helix' DNA-binding domain"/>
    <property type="match status" value="1"/>
</dbReference>
<sequence length="288" mass="32201">MTPSLPALRAFDAAARCGSFRAAAEALSVTPTAVSHHIRGLEDQLGVKLFERAGRDVALTEDGRRLAEATSQAFGLLDEAVRSMRRSSRKVVRLAAGPIFTARWLMPRISHFWEVHPSIELEVLPSYRPGALDRNNADIVVRWGRTSEMSDQAFKLLELCPVAIASGDFVARFGPIEAPEDLLRLPLLHQRDHWGWLDWFAAMNVPVTEPLRGPIFEDANVLLRGAAEGQGVVVGWLPLIDQDLVEGRVVRLFDENIAATHGYFVENWNSRHKGKETRATMTWLLEHQ</sequence>
<dbReference type="Gene3D" id="1.10.10.10">
    <property type="entry name" value="Winged helix-like DNA-binding domain superfamily/Winged helix DNA-binding domain"/>
    <property type="match status" value="1"/>
</dbReference>
<dbReference type="SUPFAM" id="SSF53850">
    <property type="entry name" value="Periplasmic binding protein-like II"/>
    <property type="match status" value="1"/>
</dbReference>
<dbReference type="GO" id="GO:0003700">
    <property type="term" value="F:DNA-binding transcription factor activity"/>
    <property type="evidence" value="ECO:0007669"/>
    <property type="project" value="InterPro"/>
</dbReference>
<keyword evidence="4" id="KW-0804">Transcription</keyword>
<dbReference type="PRINTS" id="PR00039">
    <property type="entry name" value="HTHLYSR"/>
</dbReference>
<feature type="domain" description="HTH lysR-type" evidence="5">
    <location>
        <begin position="3"/>
        <end position="60"/>
    </location>
</feature>
<name>A0A1Y5S469_9RHOB</name>
<dbReference type="InterPro" id="IPR036390">
    <property type="entry name" value="WH_DNA-bd_sf"/>
</dbReference>
<dbReference type="InterPro" id="IPR000847">
    <property type="entry name" value="LysR_HTH_N"/>
</dbReference>
<evidence type="ECO:0000313" key="7">
    <source>
        <dbReference type="Proteomes" id="UP000193077"/>
    </source>
</evidence>
<evidence type="ECO:0000256" key="1">
    <source>
        <dbReference type="ARBA" id="ARBA00009437"/>
    </source>
</evidence>